<dbReference type="GO" id="GO:0008284">
    <property type="term" value="P:positive regulation of cell population proliferation"/>
    <property type="evidence" value="ECO:0007669"/>
    <property type="project" value="TreeGrafter"/>
</dbReference>
<evidence type="ECO:0000313" key="11">
    <source>
        <dbReference type="Proteomes" id="UP000203649"/>
    </source>
</evidence>
<dbReference type="PANTHER" id="PTHR10740:SF14">
    <property type="entry name" value="EGF-LIKE DOMAIN-CONTAINING PROTEIN"/>
    <property type="match status" value="1"/>
</dbReference>
<comment type="subcellular location">
    <subcellularLocation>
        <location evidence="1">Secreted</location>
    </subcellularLocation>
</comment>
<dbReference type="PROSITE" id="PS01186">
    <property type="entry name" value="EGF_2"/>
    <property type="match status" value="1"/>
</dbReference>
<dbReference type="PROSITE" id="PS50026">
    <property type="entry name" value="EGF_3"/>
    <property type="match status" value="1"/>
</dbReference>
<dbReference type="GO" id="GO:0007173">
    <property type="term" value="P:epidermal growth factor receptor signaling pathway"/>
    <property type="evidence" value="ECO:0007669"/>
    <property type="project" value="TreeGrafter"/>
</dbReference>
<keyword evidence="8" id="KW-0812">Transmembrane</keyword>
<dbReference type="EMBL" id="KU749311">
    <property type="protein sequence ID" value="AOP31703.1"/>
    <property type="molecule type" value="Genomic_DNA"/>
</dbReference>
<evidence type="ECO:0000313" key="10">
    <source>
        <dbReference type="EMBL" id="AOP31703.1"/>
    </source>
</evidence>
<keyword evidence="11" id="KW-1185">Reference proteome</keyword>
<feature type="domain" description="EGF-like" evidence="9">
    <location>
        <begin position="31"/>
        <end position="72"/>
    </location>
</feature>
<accession>A0A1C9KC17</accession>
<evidence type="ECO:0000256" key="5">
    <source>
        <dbReference type="ARBA" id="ARBA00023030"/>
    </source>
</evidence>
<keyword evidence="3 7" id="KW-0245">EGF-like domain</keyword>
<keyword evidence="6 7" id="KW-1015">Disulfide bond</keyword>
<dbReference type="RefSeq" id="YP_009281761.1">
    <property type="nucleotide sequence ID" value="NC_031033.1"/>
</dbReference>
<protein>
    <submittedName>
        <fullName evidence="10">Secreted egf-like protein</fullName>
    </submittedName>
</protein>
<keyword evidence="8" id="KW-0472">Membrane</keyword>
<keyword evidence="4" id="KW-0732">Signal</keyword>
<feature type="disulfide bond" evidence="7">
    <location>
        <begin position="43"/>
        <end position="60"/>
    </location>
</feature>
<name>A0A1C9KC17_9POXV</name>
<reference evidence="10 11" key="1">
    <citation type="journal article" date="2016" name="Virus Genes">
        <title>The genomes of three North American orthopoxviruses.</title>
        <authorList>
            <person name="Smithson C."/>
            <person name="Tang N."/>
            <person name="Sammons S."/>
            <person name="Frace M."/>
            <person name="Batra D."/>
            <person name="Li Y."/>
            <person name="Emerson G.L."/>
            <person name="Carroll D.S."/>
            <person name="Upton C."/>
        </authorList>
    </citation>
    <scope>NUCLEOTIDE SEQUENCE [LARGE SCALE GENOMIC DNA]</scope>
    <source>
        <strain evidence="10 11">CA</strain>
    </source>
</reference>
<feature type="transmembrane region" description="Helical" evidence="8">
    <location>
        <begin position="95"/>
        <end position="114"/>
    </location>
</feature>
<dbReference type="PANTHER" id="PTHR10740">
    <property type="entry name" value="TRANSFORMING GROWTH FACTOR ALPHA"/>
    <property type="match status" value="1"/>
</dbReference>
<keyword evidence="5" id="KW-0339">Growth factor</keyword>
<evidence type="ECO:0000256" key="4">
    <source>
        <dbReference type="ARBA" id="ARBA00022729"/>
    </source>
</evidence>
<keyword evidence="8" id="KW-1133">Transmembrane helix</keyword>
<keyword evidence="2" id="KW-0964">Secreted</keyword>
<dbReference type="Proteomes" id="UP000203649">
    <property type="component" value="Segment"/>
</dbReference>
<feature type="disulfide bond" evidence="7">
    <location>
        <begin position="62"/>
        <end position="71"/>
    </location>
</feature>
<dbReference type="GeneID" id="29063960"/>
<proteinExistence type="predicted"/>
<evidence type="ECO:0000256" key="7">
    <source>
        <dbReference type="PROSITE-ProRule" id="PRU00076"/>
    </source>
</evidence>
<evidence type="ECO:0000256" key="1">
    <source>
        <dbReference type="ARBA" id="ARBA00004613"/>
    </source>
</evidence>
<dbReference type="GO" id="GO:0005576">
    <property type="term" value="C:extracellular region"/>
    <property type="evidence" value="ECO:0007669"/>
    <property type="project" value="UniProtKB-SubCell"/>
</dbReference>
<dbReference type="SUPFAM" id="SSF57196">
    <property type="entry name" value="EGF/Laminin"/>
    <property type="match status" value="1"/>
</dbReference>
<comment type="caution">
    <text evidence="7">Lacks conserved residue(s) required for the propagation of feature annotation.</text>
</comment>
<dbReference type="PRINTS" id="PR00009">
    <property type="entry name" value="EGFTGF"/>
</dbReference>
<evidence type="ECO:0000259" key="9">
    <source>
        <dbReference type="PROSITE" id="PS50026"/>
    </source>
</evidence>
<gene>
    <name evidence="10" type="ORF">VPXV-CA-013</name>
</gene>
<dbReference type="InterPro" id="IPR000742">
    <property type="entry name" value="EGF"/>
</dbReference>
<dbReference type="GO" id="GO:0008083">
    <property type="term" value="F:growth factor activity"/>
    <property type="evidence" value="ECO:0007669"/>
    <property type="project" value="UniProtKB-KW"/>
</dbReference>
<organism evidence="10 11">
    <name type="scientific">Volepox virus</name>
    <dbReference type="NCBI Taxonomy" id="28874"/>
    <lineage>
        <taxon>Viruses</taxon>
        <taxon>Varidnaviria</taxon>
        <taxon>Bamfordvirae</taxon>
        <taxon>Nucleocytoviricota</taxon>
        <taxon>Pokkesviricetes</taxon>
        <taxon>Chitovirales</taxon>
        <taxon>Poxviridae</taxon>
        <taxon>Chordopoxvirinae</taxon>
        <taxon>Orthopoxvirus</taxon>
        <taxon>Orthopoxvirus volepox</taxon>
    </lineage>
</organism>
<evidence type="ECO:0000256" key="3">
    <source>
        <dbReference type="ARBA" id="ARBA00022536"/>
    </source>
</evidence>
<dbReference type="Gene3D" id="2.10.25.10">
    <property type="entry name" value="Laminin"/>
    <property type="match status" value="1"/>
</dbReference>
<sequence>MNYLIMCVAAIIINTSTSDIDNTNTTELISPIRPCDIEGDGYCFHGQCIYISDVDENMHCICDHGYIGIRCHHKLLIDYQRSEKDDNKTATSPSVVILLVCIVITFCMLSVYRFTRQTKLPIQEILLP</sequence>
<evidence type="ECO:0000256" key="6">
    <source>
        <dbReference type="ARBA" id="ARBA00023157"/>
    </source>
</evidence>
<dbReference type="KEGG" id="vg:29063960"/>
<dbReference type="PROSITE" id="PS00022">
    <property type="entry name" value="EGF_1"/>
    <property type="match status" value="1"/>
</dbReference>
<evidence type="ECO:0000256" key="8">
    <source>
        <dbReference type="SAM" id="Phobius"/>
    </source>
</evidence>
<evidence type="ECO:0000256" key="2">
    <source>
        <dbReference type="ARBA" id="ARBA00022525"/>
    </source>
</evidence>